<evidence type="ECO:0000313" key="3">
    <source>
        <dbReference type="EMBL" id="GAA3380317.1"/>
    </source>
</evidence>
<feature type="region of interest" description="Disordered" evidence="1">
    <location>
        <begin position="1"/>
        <end position="21"/>
    </location>
</feature>
<evidence type="ECO:0000313" key="4">
    <source>
        <dbReference type="Proteomes" id="UP001499990"/>
    </source>
</evidence>
<sequence>MPPPPVTHGGTTDSGKPRDPCKAERDRFIVLLHGLSFQGWSSWIWQATMHPRHGAAGDRSLRVDSVNVLRLRVHESRAQQRAARTAVIPDAMPAPKHLPQRNGRCLDSVDFPPRQLGAGAALH</sequence>
<gene>
    <name evidence="2" type="ORF">GCM10020367_01390</name>
    <name evidence="3" type="ORF">GCM10020367_67450</name>
</gene>
<reference evidence="4" key="2">
    <citation type="journal article" date="2019" name="Int. J. Syst. Evol. Microbiol.">
        <title>The Global Catalogue of Microorganisms (GCM) 10K type strain sequencing project: providing services to taxonomists for standard genome sequencing and annotation.</title>
        <authorList>
            <consortium name="The Broad Institute Genomics Platform"/>
            <consortium name="The Broad Institute Genome Sequencing Center for Infectious Disease"/>
            <person name="Wu L."/>
            <person name="Ma J."/>
        </authorList>
    </citation>
    <scope>NUCLEOTIDE SEQUENCE [LARGE SCALE GENOMIC DNA]</scope>
    <source>
        <strain evidence="4">JCM 9651</strain>
    </source>
</reference>
<dbReference type="EMBL" id="BAAAYL010000001">
    <property type="protein sequence ID" value="GAA3380317.1"/>
    <property type="molecule type" value="Genomic_DNA"/>
</dbReference>
<evidence type="ECO:0008006" key="5">
    <source>
        <dbReference type="Google" id="ProtNLM"/>
    </source>
</evidence>
<comment type="caution">
    <text evidence="3">The sequence shown here is derived from an EMBL/GenBank/DDBJ whole genome shotgun (WGS) entry which is preliminary data.</text>
</comment>
<name>A0ABP6SMW5_9ACTN</name>
<protein>
    <recommendedName>
        <fullName evidence="5">Alpha/beta hydrolase</fullName>
    </recommendedName>
</protein>
<evidence type="ECO:0000313" key="2">
    <source>
        <dbReference type="EMBL" id="GAA3367380.1"/>
    </source>
</evidence>
<evidence type="ECO:0000256" key="1">
    <source>
        <dbReference type="SAM" id="MobiDB-lite"/>
    </source>
</evidence>
<accession>A0ABP6SMW5</accession>
<organism evidence="3 4">
    <name type="scientific">Streptomyces sannanensis</name>
    <dbReference type="NCBI Taxonomy" id="285536"/>
    <lineage>
        <taxon>Bacteria</taxon>
        <taxon>Bacillati</taxon>
        <taxon>Actinomycetota</taxon>
        <taxon>Actinomycetes</taxon>
        <taxon>Kitasatosporales</taxon>
        <taxon>Streptomycetaceae</taxon>
        <taxon>Streptomyces</taxon>
    </lineage>
</organism>
<reference evidence="3" key="1">
    <citation type="journal article" date="2014" name="Int. J. Syst. Evol. Microbiol.">
        <title>Complete genome of a new Firmicutes species belonging to the dominant human colonic microbiota ('Ruminococcus bicirculans') reveals two chromosomes and a selective capacity to utilize plant glucans.</title>
        <authorList>
            <consortium name="NISC Comparative Sequencing Program"/>
            <person name="Wegmann U."/>
            <person name="Louis P."/>
            <person name="Goesmann A."/>
            <person name="Henrissat B."/>
            <person name="Duncan S.H."/>
            <person name="Flint H.J."/>
        </authorList>
    </citation>
    <scope>NUCLEOTIDE SEQUENCE</scope>
    <source>
        <strain evidence="3">JCM 9651</strain>
    </source>
</reference>
<keyword evidence="4" id="KW-1185">Reference proteome</keyword>
<reference evidence="3" key="3">
    <citation type="submission" date="2023-12" db="EMBL/GenBank/DDBJ databases">
        <authorList>
            <person name="Sun Q."/>
            <person name="Inoue M."/>
        </authorList>
    </citation>
    <scope>NUCLEOTIDE SEQUENCE</scope>
    <source>
        <strain evidence="3">JCM 9651</strain>
    </source>
</reference>
<dbReference type="Proteomes" id="UP001499990">
    <property type="component" value="Unassembled WGS sequence"/>
</dbReference>
<dbReference type="EMBL" id="BAAAYL010000001">
    <property type="protein sequence ID" value="GAA3367380.1"/>
    <property type="molecule type" value="Genomic_DNA"/>
</dbReference>
<proteinExistence type="predicted"/>